<evidence type="ECO:0000256" key="4">
    <source>
        <dbReference type="ARBA" id="ARBA00016377"/>
    </source>
</evidence>
<name>A0A227KDU3_9BURK</name>
<reference evidence="10" key="1">
    <citation type="submission" date="2017-05" db="EMBL/GenBank/DDBJ databases">
        <title>Improved OligoMM genomes.</title>
        <authorList>
            <person name="Garzetti D."/>
        </authorList>
    </citation>
    <scope>NUCLEOTIDE SEQUENCE [LARGE SCALE GENOMIC DNA]</scope>
    <source>
        <strain evidence="10">YL45</strain>
    </source>
</reference>
<gene>
    <name evidence="9" type="ORF">ADH67_10235</name>
</gene>
<dbReference type="RefSeq" id="WP_066592673.1">
    <property type="nucleotide sequence ID" value="NZ_CAJTBZ010000015.1"/>
</dbReference>
<accession>A0A227KDU3</accession>
<evidence type="ECO:0000256" key="2">
    <source>
        <dbReference type="ARBA" id="ARBA00001946"/>
    </source>
</evidence>
<evidence type="ECO:0000256" key="1">
    <source>
        <dbReference type="ARBA" id="ARBA00000847"/>
    </source>
</evidence>
<keyword evidence="10" id="KW-1185">Reference proteome</keyword>
<evidence type="ECO:0000256" key="7">
    <source>
        <dbReference type="ARBA" id="ARBA00032272"/>
    </source>
</evidence>
<evidence type="ECO:0000313" key="10">
    <source>
        <dbReference type="Proteomes" id="UP000214610"/>
    </source>
</evidence>
<sequence length="185" mass="20983">MDSLEEKQISTEEVYKGNFLKIYKDKVELPDGKITTREYIKHPGAAAIIPLTKDGQVVIERQWRYPAGKAFLEIPAGKLDPNEDPLVCAKRELLEETGYEAANWVFLGKINNAIGYSNESIWIYLAKDLVKKEQHLDPGEFVELSLLPWKELVKKSLNGEITDVKTIIGSLWLEKYLGGADFSKK</sequence>
<evidence type="ECO:0000256" key="3">
    <source>
        <dbReference type="ARBA" id="ARBA00007275"/>
    </source>
</evidence>
<evidence type="ECO:0000259" key="8">
    <source>
        <dbReference type="PROSITE" id="PS51462"/>
    </source>
</evidence>
<dbReference type="Pfam" id="PF00293">
    <property type="entry name" value="NUDIX"/>
    <property type="match status" value="1"/>
</dbReference>
<evidence type="ECO:0000313" key="9">
    <source>
        <dbReference type="EMBL" id="OXE45791.1"/>
    </source>
</evidence>
<dbReference type="PANTHER" id="PTHR11839:SF18">
    <property type="entry name" value="NUDIX HYDROLASE DOMAIN-CONTAINING PROTEIN"/>
    <property type="match status" value="1"/>
</dbReference>
<dbReference type="EMBL" id="NHMP01000007">
    <property type="protein sequence ID" value="OXE45791.1"/>
    <property type="molecule type" value="Genomic_DNA"/>
</dbReference>
<dbReference type="PANTHER" id="PTHR11839">
    <property type="entry name" value="UDP/ADP-SUGAR PYROPHOSPHATASE"/>
    <property type="match status" value="1"/>
</dbReference>
<dbReference type="AlphaFoldDB" id="A0A227KDU3"/>
<dbReference type="Proteomes" id="UP000214610">
    <property type="component" value="Unassembled WGS sequence"/>
</dbReference>
<keyword evidence="5 9" id="KW-0378">Hydrolase</keyword>
<proteinExistence type="inferred from homology"/>
<dbReference type="GO" id="GO:0016787">
    <property type="term" value="F:hydrolase activity"/>
    <property type="evidence" value="ECO:0007669"/>
    <property type="project" value="UniProtKB-KW"/>
</dbReference>
<comment type="similarity">
    <text evidence="3">Belongs to the Nudix hydrolase family. NudK subfamily.</text>
</comment>
<dbReference type="Gene3D" id="3.90.79.10">
    <property type="entry name" value="Nucleoside Triphosphate Pyrophosphohydrolase"/>
    <property type="match status" value="1"/>
</dbReference>
<comment type="cofactor">
    <cofactor evidence="2">
        <name>Mg(2+)</name>
        <dbReference type="ChEBI" id="CHEBI:18420"/>
    </cofactor>
</comment>
<dbReference type="PROSITE" id="PS00893">
    <property type="entry name" value="NUDIX_BOX"/>
    <property type="match status" value="1"/>
</dbReference>
<dbReference type="GO" id="GO:0005829">
    <property type="term" value="C:cytosol"/>
    <property type="evidence" value="ECO:0007669"/>
    <property type="project" value="TreeGrafter"/>
</dbReference>
<evidence type="ECO:0000256" key="6">
    <source>
        <dbReference type="ARBA" id="ARBA00032162"/>
    </source>
</evidence>
<dbReference type="InterPro" id="IPR000086">
    <property type="entry name" value="NUDIX_hydrolase_dom"/>
</dbReference>
<comment type="catalytic activity">
    <reaction evidence="1">
        <text>GDP-alpha-D-mannose + H2O = alpha-D-mannose 1-phosphate + GMP + 2 H(+)</text>
        <dbReference type="Rhea" id="RHEA:27978"/>
        <dbReference type="ChEBI" id="CHEBI:15377"/>
        <dbReference type="ChEBI" id="CHEBI:15378"/>
        <dbReference type="ChEBI" id="CHEBI:57527"/>
        <dbReference type="ChEBI" id="CHEBI:58115"/>
        <dbReference type="ChEBI" id="CHEBI:58409"/>
    </reaction>
</comment>
<dbReference type="InterPro" id="IPR015797">
    <property type="entry name" value="NUDIX_hydrolase-like_dom_sf"/>
</dbReference>
<protein>
    <recommendedName>
        <fullName evidence="4">GDP-mannose pyrophosphatase</fullName>
    </recommendedName>
    <alternativeName>
        <fullName evidence="6">GDP-mannose hydrolase</fullName>
    </alternativeName>
    <alternativeName>
        <fullName evidence="7">GDPMK</fullName>
    </alternativeName>
</protein>
<organism evidence="9 10">
    <name type="scientific">Turicimonas muris</name>
    <dbReference type="NCBI Taxonomy" id="1796652"/>
    <lineage>
        <taxon>Bacteria</taxon>
        <taxon>Pseudomonadati</taxon>
        <taxon>Pseudomonadota</taxon>
        <taxon>Betaproteobacteria</taxon>
        <taxon>Burkholderiales</taxon>
        <taxon>Sutterellaceae</taxon>
        <taxon>Turicimonas</taxon>
    </lineage>
</organism>
<feature type="domain" description="Nudix hydrolase" evidence="8">
    <location>
        <begin position="40"/>
        <end position="175"/>
    </location>
</feature>
<dbReference type="GO" id="GO:0006753">
    <property type="term" value="P:nucleoside phosphate metabolic process"/>
    <property type="evidence" value="ECO:0007669"/>
    <property type="project" value="TreeGrafter"/>
</dbReference>
<dbReference type="SUPFAM" id="SSF55811">
    <property type="entry name" value="Nudix"/>
    <property type="match status" value="1"/>
</dbReference>
<dbReference type="InterPro" id="IPR020084">
    <property type="entry name" value="NUDIX_hydrolase_CS"/>
</dbReference>
<comment type="caution">
    <text evidence="9">The sequence shown here is derived from an EMBL/GenBank/DDBJ whole genome shotgun (WGS) entry which is preliminary data.</text>
</comment>
<dbReference type="PROSITE" id="PS51462">
    <property type="entry name" value="NUDIX"/>
    <property type="match status" value="1"/>
</dbReference>
<evidence type="ECO:0000256" key="5">
    <source>
        <dbReference type="ARBA" id="ARBA00022801"/>
    </source>
</evidence>
<dbReference type="GeneID" id="78361389"/>
<dbReference type="GO" id="GO:0019693">
    <property type="term" value="P:ribose phosphate metabolic process"/>
    <property type="evidence" value="ECO:0007669"/>
    <property type="project" value="TreeGrafter"/>
</dbReference>